<evidence type="ECO:0000256" key="3">
    <source>
        <dbReference type="ARBA" id="ARBA00012953"/>
    </source>
</evidence>
<dbReference type="GO" id="GO:0050545">
    <property type="term" value="F:sulfopyruvate decarboxylase activity"/>
    <property type="evidence" value="ECO:0007669"/>
    <property type="project" value="TreeGrafter"/>
</dbReference>
<keyword evidence="6" id="KW-0460">Magnesium</keyword>
<dbReference type="EC" id="3.1.3.71" evidence="3"/>
<accession>A0A8I1MV78</accession>
<evidence type="ECO:0000313" key="9">
    <source>
        <dbReference type="Proteomes" id="UP000664800"/>
    </source>
</evidence>
<protein>
    <recommendedName>
        <fullName evidence="4">Probable 2-phosphosulfolactate phosphatase</fullName>
        <ecNumber evidence="3">3.1.3.71</ecNumber>
    </recommendedName>
</protein>
<evidence type="ECO:0000256" key="6">
    <source>
        <dbReference type="ARBA" id="ARBA00022842"/>
    </source>
</evidence>
<evidence type="ECO:0000256" key="2">
    <source>
        <dbReference type="ARBA" id="ARBA00009997"/>
    </source>
</evidence>
<organism evidence="8 9">
    <name type="scientific">Thiomonas arsenitoxydans (strain DSM 22701 / CIP 110005 / 3As)</name>
    <dbReference type="NCBI Taxonomy" id="426114"/>
    <lineage>
        <taxon>Bacteria</taxon>
        <taxon>Pseudomonadati</taxon>
        <taxon>Pseudomonadota</taxon>
        <taxon>Betaproteobacteria</taxon>
        <taxon>Burkholderiales</taxon>
        <taxon>Thiomonas</taxon>
    </lineage>
</organism>
<dbReference type="InterPro" id="IPR005238">
    <property type="entry name" value="ComB-like"/>
</dbReference>
<comment type="caution">
    <text evidence="8">The sequence shown here is derived from an EMBL/GenBank/DDBJ whole genome shotgun (WGS) entry which is preliminary data.</text>
</comment>
<evidence type="ECO:0000256" key="5">
    <source>
        <dbReference type="ARBA" id="ARBA00022801"/>
    </source>
</evidence>
<gene>
    <name evidence="8" type="ORF">J0I24_04485</name>
</gene>
<dbReference type="RefSeq" id="WP_276728436.1">
    <property type="nucleotide sequence ID" value="NZ_JAFKMR010000012.1"/>
</dbReference>
<dbReference type="Proteomes" id="UP000664800">
    <property type="component" value="Unassembled WGS sequence"/>
</dbReference>
<name>A0A8I1MV78_THIA3</name>
<dbReference type="GO" id="GO:0000287">
    <property type="term" value="F:magnesium ion binding"/>
    <property type="evidence" value="ECO:0007669"/>
    <property type="project" value="InterPro"/>
</dbReference>
<evidence type="ECO:0000256" key="7">
    <source>
        <dbReference type="ARBA" id="ARBA00033711"/>
    </source>
</evidence>
<dbReference type="EMBL" id="JAFKMR010000012">
    <property type="protein sequence ID" value="MBN8743547.1"/>
    <property type="molecule type" value="Genomic_DNA"/>
</dbReference>
<keyword evidence="5" id="KW-0378">Hydrolase</keyword>
<dbReference type="SUPFAM" id="SSF142823">
    <property type="entry name" value="ComB-like"/>
    <property type="match status" value="1"/>
</dbReference>
<dbReference type="PANTHER" id="PTHR37311:SF1">
    <property type="entry name" value="2-PHOSPHOSULFOLACTATE PHOSPHATASE-RELATED"/>
    <property type="match status" value="1"/>
</dbReference>
<dbReference type="AlphaFoldDB" id="A0A8I1MV78"/>
<evidence type="ECO:0000313" key="8">
    <source>
        <dbReference type="EMBL" id="MBN8743547.1"/>
    </source>
</evidence>
<reference evidence="8" key="1">
    <citation type="submission" date="2021-02" db="EMBL/GenBank/DDBJ databases">
        <title>Thiocyanate and organic carbon inputs drive convergent selection for specific autotrophic Afipia and Thiobacillus strains within complex microbiomes.</title>
        <authorList>
            <person name="Huddy R.J."/>
            <person name="Sachdeva R."/>
            <person name="Kadzinga F."/>
            <person name="Kantor R.S."/>
            <person name="Harrison S.T.L."/>
            <person name="Banfield J.F."/>
        </authorList>
    </citation>
    <scope>NUCLEOTIDE SEQUENCE</scope>
    <source>
        <strain evidence="8">SCN18_13_7_16_R3_B_64_19</strain>
    </source>
</reference>
<dbReference type="GO" id="GO:0050532">
    <property type="term" value="F:2-phosphosulfolactate phosphatase activity"/>
    <property type="evidence" value="ECO:0007669"/>
    <property type="project" value="UniProtKB-EC"/>
</dbReference>
<sequence>MQKIHVLLTKEELDHQRLEGRVVIVLDVLFATTSALTALQAGASAVIPALDAEHARSIAASLAPARAVLSGELDAETLPGFVHPTPLALLRQDLQDRILIYSTTNGTVALHKAQQAAAQVYAASLRNAQATIQHVLREHAHSTVLVVCAGSSAQFNLEDFYGAGLLVHGLQQAPGARSYSDAALAAALLTQGSDALRCLRASRVGRLMTSRGLDAEVDYAAQLHADSGVARLHNGRLVRVPA</sequence>
<dbReference type="Pfam" id="PF04029">
    <property type="entry name" value="2-ph_phosp"/>
    <property type="match status" value="1"/>
</dbReference>
<dbReference type="Gene3D" id="3.90.1560.10">
    <property type="entry name" value="ComB-like"/>
    <property type="match status" value="1"/>
</dbReference>
<evidence type="ECO:0000256" key="1">
    <source>
        <dbReference type="ARBA" id="ARBA00001946"/>
    </source>
</evidence>
<comment type="catalytic activity">
    <reaction evidence="7">
        <text>(2R)-O-phospho-3-sulfolactate + H2O = (2R)-3-sulfolactate + phosphate</text>
        <dbReference type="Rhea" id="RHEA:23416"/>
        <dbReference type="ChEBI" id="CHEBI:15377"/>
        <dbReference type="ChEBI" id="CHEBI:15597"/>
        <dbReference type="ChEBI" id="CHEBI:43474"/>
        <dbReference type="ChEBI" id="CHEBI:58738"/>
        <dbReference type="EC" id="3.1.3.71"/>
    </reaction>
</comment>
<comment type="cofactor">
    <cofactor evidence="1">
        <name>Mg(2+)</name>
        <dbReference type="ChEBI" id="CHEBI:18420"/>
    </cofactor>
</comment>
<proteinExistence type="inferred from homology"/>
<comment type="similarity">
    <text evidence="2">Belongs to the ComB family.</text>
</comment>
<dbReference type="PANTHER" id="PTHR37311">
    <property type="entry name" value="2-PHOSPHOSULFOLACTATE PHOSPHATASE-RELATED"/>
    <property type="match status" value="1"/>
</dbReference>
<dbReference type="InterPro" id="IPR036702">
    <property type="entry name" value="ComB-like_sf"/>
</dbReference>
<evidence type="ECO:0000256" key="4">
    <source>
        <dbReference type="ARBA" id="ARBA00021948"/>
    </source>
</evidence>